<keyword evidence="4 10" id="KW-0547">Nucleotide-binding</keyword>
<evidence type="ECO:0000259" key="13">
    <source>
        <dbReference type="Pfam" id="PF02875"/>
    </source>
</evidence>
<name>A0A3G1KMF5_FORW1</name>
<dbReference type="EC" id="6.3.2.10" evidence="10 11"/>
<keyword evidence="3 10" id="KW-0132">Cell division</keyword>
<feature type="binding site" evidence="10">
    <location>
        <begin position="110"/>
        <end position="116"/>
    </location>
    <ligand>
        <name>ATP</name>
        <dbReference type="ChEBI" id="CHEBI:30616"/>
    </ligand>
</feature>
<dbReference type="Pfam" id="PF08245">
    <property type="entry name" value="Mur_ligase_M"/>
    <property type="match status" value="1"/>
</dbReference>
<feature type="domain" description="Mur ligase C-terminal" evidence="13">
    <location>
        <begin position="317"/>
        <end position="439"/>
    </location>
</feature>
<evidence type="ECO:0000256" key="11">
    <source>
        <dbReference type="RuleBase" id="RU004136"/>
    </source>
</evidence>
<keyword evidence="6 10" id="KW-0133">Cell shape</keyword>
<dbReference type="EMBL" id="CP017634">
    <property type="protein sequence ID" value="ATW23633.1"/>
    <property type="molecule type" value="Genomic_DNA"/>
</dbReference>
<gene>
    <name evidence="10" type="primary">murF</name>
    <name evidence="15" type="ORF">DCMF_01395</name>
</gene>
<keyword evidence="7 10" id="KW-0573">Peptidoglycan synthesis</keyword>
<evidence type="ECO:0000256" key="4">
    <source>
        <dbReference type="ARBA" id="ARBA00022741"/>
    </source>
</evidence>
<comment type="subcellular location">
    <subcellularLocation>
        <location evidence="10 11">Cytoplasm</location>
    </subcellularLocation>
</comment>
<comment type="similarity">
    <text evidence="10">Belongs to the MurCDEF family. MurF subfamily.</text>
</comment>
<dbReference type="InterPro" id="IPR036565">
    <property type="entry name" value="Mur-like_cat_sf"/>
</dbReference>
<evidence type="ECO:0000256" key="9">
    <source>
        <dbReference type="ARBA" id="ARBA00023316"/>
    </source>
</evidence>
<dbReference type="InterPro" id="IPR004101">
    <property type="entry name" value="Mur_ligase_C"/>
</dbReference>
<dbReference type="GO" id="GO:0047480">
    <property type="term" value="F:UDP-N-acetylmuramoyl-tripeptide-D-alanyl-D-alanine ligase activity"/>
    <property type="evidence" value="ECO:0007669"/>
    <property type="project" value="UniProtKB-UniRule"/>
</dbReference>
<accession>A0A3G1KMF5</accession>
<dbReference type="Pfam" id="PF02875">
    <property type="entry name" value="Mur_ligase_C"/>
    <property type="match status" value="1"/>
</dbReference>
<dbReference type="RefSeq" id="WP_214659017.1">
    <property type="nucleotide sequence ID" value="NZ_CP017634.1"/>
</dbReference>
<dbReference type="InterPro" id="IPR036615">
    <property type="entry name" value="Mur_ligase_C_dom_sf"/>
</dbReference>
<evidence type="ECO:0000259" key="12">
    <source>
        <dbReference type="Pfam" id="PF01225"/>
    </source>
</evidence>
<comment type="pathway">
    <text evidence="10 11">Cell wall biogenesis; peptidoglycan biosynthesis.</text>
</comment>
<reference evidence="15 16" key="1">
    <citation type="submission" date="2016-10" db="EMBL/GenBank/DDBJ databases">
        <title>Complete Genome Sequence of Peptococcaceae strain DCMF.</title>
        <authorList>
            <person name="Edwards R.J."/>
            <person name="Holland S.I."/>
            <person name="Deshpande N.P."/>
            <person name="Wong Y.K."/>
            <person name="Ertan H."/>
            <person name="Manefield M."/>
            <person name="Russell T.L."/>
            <person name="Lee M.J."/>
        </authorList>
    </citation>
    <scope>NUCLEOTIDE SEQUENCE [LARGE SCALE GENOMIC DNA]</scope>
    <source>
        <strain evidence="15 16">DCMF</strain>
    </source>
</reference>
<keyword evidence="1 10" id="KW-0963">Cytoplasm</keyword>
<dbReference type="Gene3D" id="3.40.1390.10">
    <property type="entry name" value="MurE/MurF, N-terminal domain"/>
    <property type="match status" value="1"/>
</dbReference>
<dbReference type="GO" id="GO:0008766">
    <property type="term" value="F:UDP-N-acetylmuramoylalanyl-D-glutamyl-2,6-diaminopimelate-D-alanyl-D-alanine ligase activity"/>
    <property type="evidence" value="ECO:0007669"/>
    <property type="project" value="RHEA"/>
</dbReference>
<evidence type="ECO:0000256" key="10">
    <source>
        <dbReference type="HAMAP-Rule" id="MF_02019"/>
    </source>
</evidence>
<dbReference type="GO" id="GO:0071555">
    <property type="term" value="P:cell wall organization"/>
    <property type="evidence" value="ECO:0007669"/>
    <property type="project" value="UniProtKB-KW"/>
</dbReference>
<dbReference type="GO" id="GO:0009252">
    <property type="term" value="P:peptidoglycan biosynthetic process"/>
    <property type="evidence" value="ECO:0007669"/>
    <property type="project" value="UniProtKB-UniRule"/>
</dbReference>
<evidence type="ECO:0000259" key="14">
    <source>
        <dbReference type="Pfam" id="PF08245"/>
    </source>
</evidence>
<protein>
    <recommendedName>
        <fullName evidence="10 11">UDP-N-acetylmuramoyl-tripeptide--D-alanyl-D-alanine ligase</fullName>
        <ecNumber evidence="10 11">6.3.2.10</ecNumber>
    </recommendedName>
    <alternativeName>
        <fullName evidence="10">D-alanyl-D-alanine-adding enzyme</fullName>
    </alternativeName>
</protein>
<keyword evidence="8 10" id="KW-0131">Cell cycle</keyword>
<dbReference type="GO" id="GO:0005737">
    <property type="term" value="C:cytoplasm"/>
    <property type="evidence" value="ECO:0007669"/>
    <property type="project" value="UniProtKB-SubCell"/>
</dbReference>
<evidence type="ECO:0000256" key="3">
    <source>
        <dbReference type="ARBA" id="ARBA00022618"/>
    </source>
</evidence>
<evidence type="ECO:0000313" key="15">
    <source>
        <dbReference type="EMBL" id="ATW23633.1"/>
    </source>
</evidence>
<feature type="domain" description="Mur ligase central" evidence="14">
    <location>
        <begin position="108"/>
        <end position="295"/>
    </location>
</feature>
<evidence type="ECO:0000256" key="8">
    <source>
        <dbReference type="ARBA" id="ARBA00023306"/>
    </source>
</evidence>
<evidence type="ECO:0000313" key="16">
    <source>
        <dbReference type="Proteomes" id="UP000323521"/>
    </source>
</evidence>
<dbReference type="AlphaFoldDB" id="A0A3G1KMF5"/>
<dbReference type="InterPro" id="IPR051046">
    <property type="entry name" value="MurCDEF_CellWall_CoF430Synth"/>
</dbReference>
<dbReference type="GO" id="GO:0005524">
    <property type="term" value="F:ATP binding"/>
    <property type="evidence" value="ECO:0007669"/>
    <property type="project" value="UniProtKB-UniRule"/>
</dbReference>
<dbReference type="InterPro" id="IPR005863">
    <property type="entry name" value="UDP-N-AcMur_synth"/>
</dbReference>
<evidence type="ECO:0000256" key="2">
    <source>
        <dbReference type="ARBA" id="ARBA00022598"/>
    </source>
</evidence>
<sequence length="452" mass="49066">MESIYLDEIIQATGGKYAGTTKNILIHDVSTDSRKVKPGDLFIALEGEFFDGHDFIKDAVHKGAQAVLASKPVTVKQVPVILVADTSKALLDLAAFYRQKFPIPVIAVTGSVGKTSTKDMIASILSAKLNVHKSKGNYNNNIGLPLTIFQLEAKHDAMVVEMGMRGLGEISELTRIAKPSLAVITNIGVSHLERLGTQENILKAKLEILAGLEDNGVLILNANDPLLCKVDPNVAKNIVYVGVNTPAHYTAYDVRNRGEEGISFKLNLGGQEYDIQIPAVGEHNVSNALFGIACARRLGLSPEQIISGIKNYTPEKMRCTLIEKNGITFLNDCYNASPDSFKAALEILHHLASGKRALAIIGNIFELGEIASAAHFEVGRLCSKFQVAFTAIIGANAPDVARGIGDPSKYKIFDSHEEVVRYMKEFAKEGDVVLIKGSRGMKLEKILDLWEA</sequence>
<feature type="domain" description="Mur ligase N-terminal catalytic" evidence="12">
    <location>
        <begin position="26"/>
        <end position="94"/>
    </location>
</feature>
<proteinExistence type="inferred from homology"/>
<evidence type="ECO:0000256" key="1">
    <source>
        <dbReference type="ARBA" id="ARBA00022490"/>
    </source>
</evidence>
<dbReference type="GO" id="GO:0008360">
    <property type="term" value="P:regulation of cell shape"/>
    <property type="evidence" value="ECO:0007669"/>
    <property type="project" value="UniProtKB-KW"/>
</dbReference>
<dbReference type="Proteomes" id="UP000323521">
    <property type="component" value="Chromosome"/>
</dbReference>
<comment type="function">
    <text evidence="10 11">Involved in cell wall formation. Catalyzes the final step in the synthesis of UDP-N-acetylmuramoyl-pentapeptide, the precursor of murein.</text>
</comment>
<keyword evidence="5 10" id="KW-0067">ATP-binding</keyword>
<evidence type="ECO:0000256" key="7">
    <source>
        <dbReference type="ARBA" id="ARBA00022984"/>
    </source>
</evidence>
<dbReference type="NCBIfam" id="TIGR01143">
    <property type="entry name" value="murF"/>
    <property type="match status" value="1"/>
</dbReference>
<dbReference type="Pfam" id="PF01225">
    <property type="entry name" value="Mur_ligase"/>
    <property type="match status" value="1"/>
</dbReference>
<dbReference type="InterPro" id="IPR000713">
    <property type="entry name" value="Mur_ligase_N"/>
</dbReference>
<dbReference type="InterPro" id="IPR035911">
    <property type="entry name" value="MurE/MurF_N"/>
</dbReference>
<evidence type="ECO:0000256" key="6">
    <source>
        <dbReference type="ARBA" id="ARBA00022960"/>
    </source>
</evidence>
<dbReference type="SUPFAM" id="SSF53623">
    <property type="entry name" value="MurD-like peptide ligases, catalytic domain"/>
    <property type="match status" value="1"/>
</dbReference>
<keyword evidence="16" id="KW-1185">Reference proteome</keyword>
<dbReference type="KEGG" id="fwa:DCMF_01395"/>
<organism evidence="15 16">
    <name type="scientific">Formimonas warabiya</name>
    <dbReference type="NCBI Taxonomy" id="1761012"/>
    <lineage>
        <taxon>Bacteria</taxon>
        <taxon>Bacillati</taxon>
        <taxon>Bacillota</taxon>
        <taxon>Clostridia</taxon>
        <taxon>Eubacteriales</taxon>
        <taxon>Peptococcaceae</taxon>
        <taxon>Candidatus Formimonas</taxon>
    </lineage>
</organism>
<comment type="catalytic activity">
    <reaction evidence="10 11">
        <text>D-alanyl-D-alanine + UDP-N-acetyl-alpha-D-muramoyl-L-alanyl-gamma-D-glutamyl-meso-2,6-diaminopimelate + ATP = UDP-N-acetyl-alpha-D-muramoyl-L-alanyl-gamma-D-glutamyl-meso-2,6-diaminopimeloyl-D-alanyl-D-alanine + ADP + phosphate + H(+)</text>
        <dbReference type="Rhea" id="RHEA:28374"/>
        <dbReference type="ChEBI" id="CHEBI:15378"/>
        <dbReference type="ChEBI" id="CHEBI:30616"/>
        <dbReference type="ChEBI" id="CHEBI:43474"/>
        <dbReference type="ChEBI" id="CHEBI:57822"/>
        <dbReference type="ChEBI" id="CHEBI:61386"/>
        <dbReference type="ChEBI" id="CHEBI:83905"/>
        <dbReference type="ChEBI" id="CHEBI:456216"/>
        <dbReference type="EC" id="6.3.2.10"/>
    </reaction>
</comment>
<dbReference type="UniPathway" id="UPA00219"/>
<dbReference type="PANTHER" id="PTHR43024">
    <property type="entry name" value="UDP-N-ACETYLMURAMOYL-TRIPEPTIDE--D-ALANYL-D-ALANINE LIGASE"/>
    <property type="match status" value="1"/>
</dbReference>
<evidence type="ECO:0000256" key="5">
    <source>
        <dbReference type="ARBA" id="ARBA00022840"/>
    </source>
</evidence>
<keyword evidence="2 10" id="KW-0436">Ligase</keyword>
<keyword evidence="9 10" id="KW-0961">Cell wall biogenesis/degradation</keyword>
<dbReference type="HAMAP" id="MF_02019">
    <property type="entry name" value="MurF"/>
    <property type="match status" value="1"/>
</dbReference>
<dbReference type="SUPFAM" id="SSF63418">
    <property type="entry name" value="MurE/MurF N-terminal domain"/>
    <property type="match status" value="1"/>
</dbReference>
<dbReference type="GO" id="GO:0051301">
    <property type="term" value="P:cell division"/>
    <property type="evidence" value="ECO:0007669"/>
    <property type="project" value="UniProtKB-KW"/>
</dbReference>
<dbReference type="InterPro" id="IPR013221">
    <property type="entry name" value="Mur_ligase_cen"/>
</dbReference>
<dbReference type="Gene3D" id="3.90.190.20">
    <property type="entry name" value="Mur ligase, C-terminal domain"/>
    <property type="match status" value="1"/>
</dbReference>
<dbReference type="PANTHER" id="PTHR43024:SF1">
    <property type="entry name" value="UDP-N-ACETYLMURAMOYL-TRIPEPTIDE--D-ALANYL-D-ALANINE LIGASE"/>
    <property type="match status" value="1"/>
</dbReference>
<dbReference type="SUPFAM" id="SSF53244">
    <property type="entry name" value="MurD-like peptide ligases, peptide-binding domain"/>
    <property type="match status" value="1"/>
</dbReference>
<dbReference type="Gene3D" id="3.40.1190.10">
    <property type="entry name" value="Mur-like, catalytic domain"/>
    <property type="match status" value="1"/>
</dbReference>